<evidence type="ECO:0000313" key="9">
    <source>
        <dbReference type="Proteomes" id="UP000292027"/>
    </source>
</evidence>
<dbReference type="Gene3D" id="2.70.98.60">
    <property type="entry name" value="alpha-galactosidase from lactobacil brevis"/>
    <property type="match status" value="1"/>
</dbReference>
<comment type="catalytic activity">
    <reaction evidence="1">
        <text>Hydrolysis of terminal, non-reducing alpha-D-galactose residues in alpha-D-galactosides, including galactose oligosaccharides, galactomannans and galactolipids.</text>
        <dbReference type="EC" id="3.2.1.22"/>
    </reaction>
</comment>
<feature type="domain" description="Glycosyl hydrolase family 36 N-terminal" evidence="7">
    <location>
        <begin position="29"/>
        <end position="252"/>
    </location>
</feature>
<dbReference type="InterPro" id="IPR013785">
    <property type="entry name" value="Aldolase_TIM"/>
</dbReference>
<gene>
    <name evidence="8" type="ORF">EV645_6171</name>
</gene>
<evidence type="ECO:0000259" key="6">
    <source>
        <dbReference type="Pfam" id="PF16874"/>
    </source>
</evidence>
<dbReference type="PANTHER" id="PTHR43053">
    <property type="entry name" value="GLYCOSIDASE FAMILY 31"/>
    <property type="match status" value="1"/>
</dbReference>
<protein>
    <recommendedName>
        <fullName evidence="2">alpha-galactosidase</fullName>
        <ecNumber evidence="2">3.2.1.22</ecNumber>
    </recommendedName>
</protein>
<accession>A0A4Q7WMM3</accession>
<reference evidence="8 9" key="1">
    <citation type="journal article" date="2015" name="Stand. Genomic Sci.">
        <title>Genomic Encyclopedia of Bacterial and Archaeal Type Strains, Phase III: the genomes of soil and plant-associated and newly described type strains.</title>
        <authorList>
            <person name="Whitman W.B."/>
            <person name="Woyke T."/>
            <person name="Klenk H.P."/>
            <person name="Zhou Y."/>
            <person name="Lilburn T.G."/>
            <person name="Beck B.J."/>
            <person name="De Vos P."/>
            <person name="Vandamme P."/>
            <person name="Eisen J.A."/>
            <person name="Garrity G."/>
            <person name="Hugenholtz P."/>
            <person name="Kyrpides N.C."/>
        </authorList>
    </citation>
    <scope>NUCLEOTIDE SEQUENCE [LARGE SCALE GENOMIC DNA]</scope>
    <source>
        <strain evidence="8 9">VKM Ac-2540</strain>
    </source>
</reference>
<sequence length="721" mass="79775">MSISFAHRVLLISTPGTSYSAYLGDDDIPIHTHWGARITVPDAEYLARSTAARLEAEWTSFRSAANGHEEYPLDGGLQFGRAALSLGDRGVAWSFVGAVHGDRQVELQFAAGEVRIGLHYRVYDDSDVIDRWVTLRNDSASTVDVHRLDSAAWVLPEQAAYRISTLTGRWAAESRLSRHTLGEGRFVLESRRGITSHHVNPWFAIDDRAATEEYGEVYSAALHWSGSWRMLAQYEIDEPVQALFGWGHEDFGPRALEPGEELETPVSSGLFSAGGFGTTSRAWHAYALKHVLPGAGDVRPVLFNSWEATGFDVDEAGQVELATRAADLGCELFVLDDGWFGGRVDDRTGLGDWWVNRERFPNGLQPLIAKVQALGMGFGLWVEPEMVNPDSELYRAHPDWVYHFEGRSPSLRRNQLVLNLARPDVAAWAFEQLDSLLSANDLQFVKWDMNRPFADTGWPAEPSRQGRIWFDHVTAVYEIIDTLRSKHPGVAVEACSGGGGRVDLGMMARTDQFWTSDNTDALDRRYIQHGFSQVYPARTMSCWVTDVPTFINKRTVPLRYRFHVAMAGVLGIGGDLTEWSAEELSSARDLIAEYKSVRHVIQHGAQYRLGEPGRGVSAVQYVTDDRQESVVIVYQEAQQFDSPARPVRFRGLDPQAVYGDLSGAALMSSGVHLSLTGDYASELLHLRARGSLGADAGGDHARDADGLEEAGGLAQEDPADQ</sequence>
<dbReference type="Pfam" id="PF02065">
    <property type="entry name" value="Melibiase"/>
    <property type="match status" value="1"/>
</dbReference>
<dbReference type="Proteomes" id="UP000292027">
    <property type="component" value="Unassembled WGS sequence"/>
</dbReference>
<evidence type="ECO:0000256" key="5">
    <source>
        <dbReference type="SAM" id="MobiDB-lite"/>
    </source>
</evidence>
<evidence type="ECO:0000256" key="2">
    <source>
        <dbReference type="ARBA" id="ARBA00012755"/>
    </source>
</evidence>
<feature type="domain" description="Glycosyl hydrolase family 36 C-terminal" evidence="6">
    <location>
        <begin position="617"/>
        <end position="686"/>
    </location>
</feature>
<dbReference type="Pfam" id="PF16874">
    <property type="entry name" value="Glyco_hydro_36C"/>
    <property type="match status" value="1"/>
</dbReference>
<dbReference type="PRINTS" id="PR00743">
    <property type="entry name" value="GLHYDRLASE36"/>
</dbReference>
<dbReference type="InterPro" id="IPR050985">
    <property type="entry name" value="Alpha-glycosidase_related"/>
</dbReference>
<dbReference type="AlphaFoldDB" id="A0A4Q7WMM3"/>
<dbReference type="InterPro" id="IPR031705">
    <property type="entry name" value="Glyco_hydro_36_C"/>
</dbReference>
<dbReference type="InterPro" id="IPR013780">
    <property type="entry name" value="Glyco_hydro_b"/>
</dbReference>
<dbReference type="GO" id="GO:0004557">
    <property type="term" value="F:alpha-galactosidase activity"/>
    <property type="evidence" value="ECO:0007669"/>
    <property type="project" value="UniProtKB-EC"/>
</dbReference>
<feature type="region of interest" description="Disordered" evidence="5">
    <location>
        <begin position="695"/>
        <end position="721"/>
    </location>
</feature>
<dbReference type="EC" id="3.2.1.22" evidence="2"/>
<dbReference type="SUPFAM" id="SSF51445">
    <property type="entry name" value="(Trans)glycosidases"/>
    <property type="match status" value="1"/>
</dbReference>
<dbReference type="Gene3D" id="3.20.20.70">
    <property type="entry name" value="Aldolase class I"/>
    <property type="match status" value="1"/>
</dbReference>
<evidence type="ECO:0000256" key="3">
    <source>
        <dbReference type="ARBA" id="ARBA00022801"/>
    </source>
</evidence>
<dbReference type="Pfam" id="PF16875">
    <property type="entry name" value="Glyco_hydro_36N"/>
    <property type="match status" value="1"/>
</dbReference>
<evidence type="ECO:0000256" key="1">
    <source>
        <dbReference type="ARBA" id="ARBA00001255"/>
    </source>
</evidence>
<proteinExistence type="predicted"/>
<dbReference type="InterPro" id="IPR017853">
    <property type="entry name" value="GH"/>
</dbReference>
<evidence type="ECO:0000259" key="7">
    <source>
        <dbReference type="Pfam" id="PF16875"/>
    </source>
</evidence>
<dbReference type="Gene3D" id="2.60.40.1180">
    <property type="entry name" value="Golgi alpha-mannosidase II"/>
    <property type="match status" value="1"/>
</dbReference>
<evidence type="ECO:0000256" key="4">
    <source>
        <dbReference type="ARBA" id="ARBA00023295"/>
    </source>
</evidence>
<dbReference type="OrthoDB" id="9758822at2"/>
<keyword evidence="4" id="KW-0326">Glycosidase</keyword>
<dbReference type="CDD" id="cd14791">
    <property type="entry name" value="GH36"/>
    <property type="match status" value="1"/>
</dbReference>
<organism evidence="8 9">
    <name type="scientific">Kribbella rubisoli</name>
    <dbReference type="NCBI Taxonomy" id="3075929"/>
    <lineage>
        <taxon>Bacteria</taxon>
        <taxon>Bacillati</taxon>
        <taxon>Actinomycetota</taxon>
        <taxon>Actinomycetes</taxon>
        <taxon>Propionibacteriales</taxon>
        <taxon>Kribbellaceae</taxon>
        <taxon>Kribbella</taxon>
    </lineage>
</organism>
<dbReference type="PANTHER" id="PTHR43053:SF3">
    <property type="entry name" value="ALPHA-GALACTOSIDASE C-RELATED"/>
    <property type="match status" value="1"/>
</dbReference>
<dbReference type="InterPro" id="IPR031704">
    <property type="entry name" value="Glyco_hydro_36_N"/>
</dbReference>
<keyword evidence="9" id="KW-1185">Reference proteome</keyword>
<name>A0A4Q7WMM3_9ACTN</name>
<dbReference type="InterPro" id="IPR002252">
    <property type="entry name" value="Glyco_hydro_36"/>
</dbReference>
<evidence type="ECO:0000313" key="8">
    <source>
        <dbReference type="EMBL" id="RZU11013.1"/>
    </source>
</evidence>
<dbReference type="GO" id="GO:0016052">
    <property type="term" value="P:carbohydrate catabolic process"/>
    <property type="evidence" value="ECO:0007669"/>
    <property type="project" value="InterPro"/>
</dbReference>
<comment type="caution">
    <text evidence="8">The sequence shown here is derived from an EMBL/GenBank/DDBJ whole genome shotgun (WGS) entry which is preliminary data.</text>
</comment>
<keyword evidence="3" id="KW-0378">Hydrolase</keyword>
<dbReference type="FunFam" id="3.20.20.70:FF:000118">
    <property type="entry name" value="Alpha-galactosidase"/>
    <property type="match status" value="1"/>
</dbReference>
<dbReference type="EMBL" id="SHKR01000015">
    <property type="protein sequence ID" value="RZU11013.1"/>
    <property type="molecule type" value="Genomic_DNA"/>
</dbReference>
<dbReference type="InterPro" id="IPR038417">
    <property type="entry name" value="Alpga-gal_N_sf"/>
</dbReference>